<accession>A0ABP2S0B6</accession>
<organism evidence="1 2">
    <name type="scientific">Leptospira borgpetersenii str. 200801926</name>
    <dbReference type="NCBI Taxonomy" id="1193009"/>
    <lineage>
        <taxon>Bacteria</taxon>
        <taxon>Pseudomonadati</taxon>
        <taxon>Spirochaetota</taxon>
        <taxon>Spirochaetia</taxon>
        <taxon>Leptospirales</taxon>
        <taxon>Leptospiraceae</taxon>
        <taxon>Leptospira</taxon>
    </lineage>
</organism>
<gene>
    <name evidence="1" type="ORF">LEP1GSC128_0999</name>
</gene>
<evidence type="ECO:0000313" key="1">
    <source>
        <dbReference type="EMBL" id="EKP11666.1"/>
    </source>
</evidence>
<dbReference type="EMBL" id="AKWJ02000038">
    <property type="protein sequence ID" value="EKP11666.1"/>
    <property type="molecule type" value="Genomic_DNA"/>
</dbReference>
<evidence type="ECO:0000313" key="2">
    <source>
        <dbReference type="Proteomes" id="UP000002837"/>
    </source>
</evidence>
<keyword evidence="2" id="KW-1185">Reference proteome</keyword>
<reference evidence="1" key="1">
    <citation type="submission" date="2012-09" db="EMBL/GenBank/DDBJ databases">
        <authorList>
            <person name="Harkins D.M."/>
            <person name="Durkin A.S."/>
            <person name="Brinkac L.M."/>
            <person name="Selengut J.D."/>
            <person name="Sanka R."/>
            <person name="DePew J."/>
            <person name="Purushe J."/>
            <person name="Picardeau M."/>
            <person name="Werts C."/>
            <person name="Goarant C."/>
            <person name="Vinetz J.M."/>
            <person name="Sutton G.G."/>
            <person name="Nelson W.C."/>
            <person name="Fouts D.E."/>
        </authorList>
    </citation>
    <scope>NUCLEOTIDE SEQUENCE [LARGE SCALE GENOMIC DNA]</scope>
    <source>
        <strain evidence="1">200801926</strain>
    </source>
</reference>
<comment type="caution">
    <text evidence="1">The sequence shown here is derived from an EMBL/GenBank/DDBJ whole genome shotgun (WGS) entry which is preliminary data.</text>
</comment>
<dbReference type="Proteomes" id="UP000002837">
    <property type="component" value="Unassembled WGS sequence"/>
</dbReference>
<sequence length="41" mass="4863">MNGTYSEHIAFQIALVRNISGTCSRYIWNLKTKREWKNAFN</sequence>
<protein>
    <submittedName>
        <fullName evidence="1">Uncharacterized protein</fullName>
    </submittedName>
</protein>
<proteinExistence type="predicted"/>
<name>A0ABP2S0B6_LEPBO</name>